<feature type="domain" description="Tudor" evidence="15">
    <location>
        <begin position="135"/>
        <end position="195"/>
    </location>
</feature>
<feature type="domain" description="Tudor" evidence="15">
    <location>
        <begin position="343"/>
        <end position="402"/>
    </location>
</feature>
<dbReference type="PROSITE" id="PS50865">
    <property type="entry name" value="ZF_MYND_2"/>
    <property type="match status" value="1"/>
</dbReference>
<dbReference type="GO" id="GO:0005737">
    <property type="term" value="C:cytoplasm"/>
    <property type="evidence" value="ECO:0007669"/>
    <property type="project" value="UniProtKB-SubCell"/>
</dbReference>
<evidence type="ECO:0000256" key="14">
    <source>
        <dbReference type="PROSITE-ProRule" id="PRU00134"/>
    </source>
</evidence>
<evidence type="ECO:0000256" key="4">
    <source>
        <dbReference type="ARBA" id="ARBA00022723"/>
    </source>
</evidence>
<dbReference type="Gene3D" id="6.10.140.2220">
    <property type="match status" value="1"/>
</dbReference>
<sequence>RSLFNSLASPPQTKTCHRCGLFGSLRCSRCRQINYCSVDCQKEDWPSHRVVCEPGNSASVDSLKTEEQCKKIMLSDLQSLGLKKAMEVQGTVTEFRSPSEFYMQMSSPEVLDQISKLSVKLQDCYANTVIQEHYVAIKGEVCVARNSLDQMWSRALVKDVDTSQKKAQVLYIDYGKEENIPLSWIKALRKDIELLPPCAIKCSFANYEPKQRGWNEGDDIFSSQLVGKTCSVIVVDILQEEMMSRFAVDVVLPNFYKLPLEMGSDLTPGSKKTPEDKDPLCYGKSVAEYVSVCIGDTFSGVVSHIQNPDDFFCQQMRNGCHLAELQLCLEEHCNKLPSNPDFRPALGDLCCAQFTEDNIWYRAAVITYTSEDTVLVGYIDYGNSEVLQTTRLRPMTPKLMNLPAQAIRCTLAGVKPLTGAWSSEAISLMKQLVKDKVLTVKVVDKESYRSVVELVDASVIPEINISSYLLQKNCAAKKSRVALPATEISNVKQANGEYKTQANKKKWRWNKLTLQQTVDVIVCTLYNPGEFYCQISNNSELRALNLLNKSLSEYCWKTPPSIFKPKSGEPCCALFSGDGNWYRALVQNVTSDGIVKVCFMDYGNVEEVPLDKIRQIPSSFLQLPFQGIKCWLSGIKPANGKWIPEATERFHAFSAGMKLQAKVTSLSRDGAGVELINNSTGYPKVINEILTSEKLAVREDLQDKSNLPNKSDNKETSVGRWKPIELAMDETIPVCVTEVVSPDLFYAIPVQSKGKKQYHDKLLKQMIELDDYCKSCKMQSFTPKLGEACCARFSGNGRWYRALVLKVSQSTVKVLYADCGNTETLPVSHVLPITDSYLKFPFQTITCSLAAECSPLLLDKLKEMLLNKYVTITVKGINENVNLVKVEKQCENGSLNIIDKLVAEGLICKAENSDIVHQGNGSETRCCCTELKMQVRFSPNNTLFFFQNLKETLCGQQLGAGR</sequence>
<evidence type="ECO:0000313" key="17">
    <source>
        <dbReference type="Ensembl" id="ENSAPLP00020010070.1"/>
    </source>
</evidence>
<reference evidence="17" key="3">
    <citation type="submission" date="2025-09" db="UniProtKB">
        <authorList>
            <consortium name="Ensembl"/>
        </authorList>
    </citation>
    <scope>IDENTIFICATION</scope>
</reference>
<evidence type="ECO:0000256" key="9">
    <source>
        <dbReference type="ARBA" id="ARBA00023158"/>
    </source>
</evidence>
<dbReference type="GO" id="GO:0008270">
    <property type="term" value="F:zinc ion binding"/>
    <property type="evidence" value="ECO:0007669"/>
    <property type="project" value="UniProtKB-KW"/>
</dbReference>
<dbReference type="Proteomes" id="UP000694400">
    <property type="component" value="Chromosome 7"/>
</dbReference>
<dbReference type="Gene3D" id="2.30.30.140">
    <property type="match status" value="4"/>
</dbReference>
<dbReference type="FunFam" id="6.10.140.2220:FF:000011">
    <property type="entry name" value="Tudor domain containing 1"/>
    <property type="match status" value="1"/>
</dbReference>
<dbReference type="SUPFAM" id="SSF63748">
    <property type="entry name" value="Tudor/PWWP/MBT"/>
    <property type="match status" value="4"/>
</dbReference>
<accession>A0A8B9ZD38</accession>
<dbReference type="Gene3D" id="2.40.50.90">
    <property type="match status" value="4"/>
</dbReference>
<evidence type="ECO:0000256" key="7">
    <source>
        <dbReference type="ARBA" id="ARBA00022782"/>
    </source>
</evidence>
<dbReference type="InterPro" id="IPR047377">
    <property type="entry name" value="Tudor_TDRD1_rpt2"/>
</dbReference>
<dbReference type="PANTHER" id="PTHR22948:SF4">
    <property type="entry name" value="TUDOR DOMAIN-CONTAINING PROTEIN 1"/>
    <property type="match status" value="1"/>
</dbReference>
<dbReference type="GO" id="GO:0030154">
    <property type="term" value="P:cell differentiation"/>
    <property type="evidence" value="ECO:0007669"/>
    <property type="project" value="UniProtKB-KW"/>
</dbReference>
<organism evidence="17 18">
    <name type="scientific">Anas platyrhynchos</name>
    <name type="common">Mallard</name>
    <name type="synonym">Anas boschas</name>
    <dbReference type="NCBI Taxonomy" id="8839"/>
    <lineage>
        <taxon>Eukaryota</taxon>
        <taxon>Metazoa</taxon>
        <taxon>Chordata</taxon>
        <taxon>Craniata</taxon>
        <taxon>Vertebrata</taxon>
        <taxon>Euteleostomi</taxon>
        <taxon>Archelosauria</taxon>
        <taxon>Archosauria</taxon>
        <taxon>Dinosauria</taxon>
        <taxon>Saurischia</taxon>
        <taxon>Theropoda</taxon>
        <taxon>Coelurosauria</taxon>
        <taxon>Aves</taxon>
        <taxon>Neognathae</taxon>
        <taxon>Galloanserae</taxon>
        <taxon>Anseriformes</taxon>
        <taxon>Anatidae</taxon>
        <taxon>Anatinae</taxon>
        <taxon>Anas</taxon>
    </lineage>
</organism>
<keyword evidence="5" id="KW-0677">Repeat</keyword>
<dbReference type="InterPro" id="IPR047378">
    <property type="entry name" value="Tudor_TDRD1_rpt3"/>
</dbReference>
<dbReference type="SMART" id="SM00333">
    <property type="entry name" value="TUDOR"/>
    <property type="match status" value="4"/>
</dbReference>
<comment type="similarity">
    <text evidence="12">Belongs to the TDRD1 family.</text>
</comment>
<dbReference type="CDD" id="cd20409">
    <property type="entry name" value="Tudor_TDRD1_rpt2"/>
    <property type="match status" value="1"/>
</dbReference>
<evidence type="ECO:0000256" key="2">
    <source>
        <dbReference type="ARBA" id="ARBA00022473"/>
    </source>
</evidence>
<dbReference type="InterPro" id="IPR002893">
    <property type="entry name" value="Znf_MYND"/>
</dbReference>
<dbReference type="GO" id="GO:0031047">
    <property type="term" value="P:regulatory ncRNA-mediated gene silencing"/>
    <property type="evidence" value="ECO:0007669"/>
    <property type="project" value="UniProtKB-KW"/>
</dbReference>
<feature type="domain" description="Tudor" evidence="15">
    <location>
        <begin position="782"/>
        <end position="840"/>
    </location>
</feature>
<dbReference type="Pfam" id="PF00567">
    <property type="entry name" value="TUDOR"/>
    <property type="match status" value="4"/>
</dbReference>
<reference evidence="17" key="2">
    <citation type="submission" date="2025-08" db="UniProtKB">
        <authorList>
            <consortium name="Ensembl"/>
        </authorList>
    </citation>
    <scope>IDENTIFICATION</scope>
</reference>
<protein>
    <recommendedName>
        <fullName evidence="13">Tudor domain-containing protein 1</fullName>
    </recommendedName>
</protein>
<evidence type="ECO:0000256" key="8">
    <source>
        <dbReference type="ARBA" id="ARBA00022833"/>
    </source>
</evidence>
<dbReference type="GO" id="GO:0051321">
    <property type="term" value="P:meiotic cell cycle"/>
    <property type="evidence" value="ECO:0007669"/>
    <property type="project" value="UniProtKB-KW"/>
</dbReference>
<evidence type="ECO:0000256" key="5">
    <source>
        <dbReference type="ARBA" id="ARBA00022737"/>
    </source>
</evidence>
<comment type="subcellular location">
    <subcellularLocation>
        <location evidence="1">Cytoplasm</location>
    </subcellularLocation>
</comment>
<keyword evidence="7" id="KW-0221">Differentiation</keyword>
<dbReference type="InterPro" id="IPR035437">
    <property type="entry name" value="SNase_OB-fold_sf"/>
</dbReference>
<dbReference type="SUPFAM" id="SSF144232">
    <property type="entry name" value="HIT/MYND zinc finger-like"/>
    <property type="match status" value="1"/>
</dbReference>
<dbReference type="PANTHER" id="PTHR22948">
    <property type="entry name" value="TUDOR DOMAIN CONTAINING PROTEIN"/>
    <property type="match status" value="1"/>
</dbReference>
<dbReference type="FunFam" id="2.30.30.140:FF:000048">
    <property type="entry name" value="Tudor domain containing 1"/>
    <property type="match status" value="1"/>
</dbReference>
<dbReference type="InterPro" id="IPR002999">
    <property type="entry name" value="Tudor"/>
</dbReference>
<keyword evidence="3" id="KW-0963">Cytoplasm</keyword>
<feature type="domain" description="MYND-type" evidence="16">
    <location>
        <begin position="16"/>
        <end position="52"/>
    </location>
</feature>
<evidence type="ECO:0000259" key="16">
    <source>
        <dbReference type="PROSITE" id="PS50865"/>
    </source>
</evidence>
<evidence type="ECO:0000256" key="1">
    <source>
        <dbReference type="ARBA" id="ARBA00004496"/>
    </source>
</evidence>
<dbReference type="Ensembl" id="ENSAPLT00020010834.1">
    <property type="protein sequence ID" value="ENSAPLP00020010070.1"/>
    <property type="gene ID" value="ENSAPLG00020007384.1"/>
</dbReference>
<dbReference type="FunFam" id="2.30.30.140:FF:000018">
    <property type="entry name" value="Serine/threonine-protein kinase 31"/>
    <property type="match status" value="3"/>
</dbReference>
<feature type="domain" description="Tudor" evidence="15">
    <location>
        <begin position="564"/>
        <end position="623"/>
    </location>
</feature>
<evidence type="ECO:0000256" key="6">
    <source>
        <dbReference type="ARBA" id="ARBA00022771"/>
    </source>
</evidence>
<dbReference type="Pfam" id="PF01753">
    <property type="entry name" value="zf-MYND"/>
    <property type="match status" value="1"/>
</dbReference>
<dbReference type="PROSITE" id="PS01360">
    <property type="entry name" value="ZF_MYND_1"/>
    <property type="match status" value="1"/>
</dbReference>
<comment type="function">
    <text evidence="11">Plays a central role during spermatogenesis by participating in the repression transposable elements and preventing their mobilization, which is essential for the germline integrity. Acts via the piRNA metabolic process, which mediates the repression of transposable elements during meiosis by forming complexes composed of piRNAs and Piwi proteins and governs the methylation and subsequent repression of transposons. Required for the localization of Piwi proteins to the meiotic nuage. Involved in the piRNA metabolic process by ensuring the entry of correct transcripts into the normal piRNA pool and limiting the entry of cellular transcripts into the piRNA pathway. May act by allowing the recruitment of piRNA biogenesis or loading factors that ensure the correct entry of transcripts and piRNAs into Piwi proteins.</text>
</comment>
<keyword evidence="9" id="KW-0943">RNA-mediated gene silencing</keyword>
<dbReference type="PROSITE" id="PS50304">
    <property type="entry name" value="TUDOR"/>
    <property type="match status" value="4"/>
</dbReference>
<keyword evidence="8" id="KW-0862">Zinc</keyword>
<reference evidence="17" key="1">
    <citation type="submission" date="2019-08" db="EMBL/GenBank/DDBJ databases">
        <title>Three high-quality genomes provides insights into domestication of ducks.</title>
        <authorList>
            <person name="Hou Z.C."/>
            <person name="Zhu F."/>
            <person name="Yin Z.T."/>
            <person name="Zhang F."/>
        </authorList>
    </citation>
    <scope>NUCLEOTIDE SEQUENCE [LARGE SCALE GENOMIC DNA]</scope>
</reference>
<evidence type="ECO:0000256" key="11">
    <source>
        <dbReference type="ARBA" id="ARBA00060128"/>
    </source>
</evidence>
<keyword evidence="4" id="KW-0479">Metal-binding</keyword>
<keyword evidence="10" id="KW-0469">Meiosis</keyword>
<evidence type="ECO:0000256" key="3">
    <source>
        <dbReference type="ARBA" id="ARBA00022490"/>
    </source>
</evidence>
<dbReference type="InterPro" id="IPR050621">
    <property type="entry name" value="Tudor_domain_containing"/>
</dbReference>
<keyword evidence="2" id="KW-0217">Developmental protein</keyword>
<evidence type="ECO:0000256" key="10">
    <source>
        <dbReference type="ARBA" id="ARBA00023254"/>
    </source>
</evidence>
<proteinExistence type="inferred from homology"/>
<evidence type="ECO:0000259" key="15">
    <source>
        <dbReference type="PROSITE" id="PS50304"/>
    </source>
</evidence>
<dbReference type="CDD" id="cd20410">
    <property type="entry name" value="Tudor_TDRD1_rpt3"/>
    <property type="match status" value="1"/>
</dbReference>
<evidence type="ECO:0000313" key="18">
    <source>
        <dbReference type="Proteomes" id="UP000694400"/>
    </source>
</evidence>
<dbReference type="AlphaFoldDB" id="A0A8B9ZD38"/>
<evidence type="ECO:0000256" key="13">
    <source>
        <dbReference type="ARBA" id="ARBA00067143"/>
    </source>
</evidence>
<evidence type="ECO:0000256" key="12">
    <source>
        <dbReference type="ARBA" id="ARBA00060949"/>
    </source>
</evidence>
<keyword evidence="6 14" id="KW-0863">Zinc-finger</keyword>
<name>A0A8B9ZD38_ANAPL</name>